<comment type="caution">
    <text evidence="2">The sequence shown here is derived from an EMBL/GenBank/DDBJ whole genome shotgun (WGS) entry which is preliminary data.</text>
</comment>
<reference evidence="2" key="1">
    <citation type="submission" date="2019-10" db="EMBL/GenBank/DDBJ databases">
        <authorList>
            <consortium name="DOE Joint Genome Institute"/>
            <person name="Kuo A."/>
            <person name="Miyauchi S."/>
            <person name="Kiss E."/>
            <person name="Drula E."/>
            <person name="Kohler A."/>
            <person name="Sanchez-Garcia M."/>
            <person name="Andreopoulos B."/>
            <person name="Barry K.W."/>
            <person name="Bonito G."/>
            <person name="Buee M."/>
            <person name="Carver A."/>
            <person name="Chen C."/>
            <person name="Cichocki N."/>
            <person name="Clum A."/>
            <person name="Culley D."/>
            <person name="Crous P.W."/>
            <person name="Fauchery L."/>
            <person name="Girlanda M."/>
            <person name="Hayes R."/>
            <person name="Keri Z."/>
            <person name="LaButti K."/>
            <person name="Lipzen A."/>
            <person name="Lombard V."/>
            <person name="Magnuson J."/>
            <person name="Maillard F."/>
            <person name="Morin E."/>
            <person name="Murat C."/>
            <person name="Nolan M."/>
            <person name="Ohm R."/>
            <person name="Pangilinan J."/>
            <person name="Pereira M."/>
            <person name="Perotto S."/>
            <person name="Peter M."/>
            <person name="Riley R."/>
            <person name="Sitrit Y."/>
            <person name="Stielow B."/>
            <person name="Szollosi G."/>
            <person name="Zifcakova L."/>
            <person name="Stursova M."/>
            <person name="Spatafora J.W."/>
            <person name="Tedersoo L."/>
            <person name="Vaario L.-M."/>
            <person name="Yamada A."/>
            <person name="Yan M."/>
            <person name="Wang P."/>
            <person name="Xu J."/>
            <person name="Bruns T."/>
            <person name="Baldrian P."/>
            <person name="Vilgalys R."/>
            <person name="Henrissat B."/>
            <person name="Grigoriev I.V."/>
            <person name="Hibbett D."/>
            <person name="Nagy L.G."/>
            <person name="Martin F.M."/>
        </authorList>
    </citation>
    <scope>NUCLEOTIDE SEQUENCE</scope>
    <source>
        <strain evidence="2">BED1</strain>
    </source>
</reference>
<evidence type="ECO:0000313" key="3">
    <source>
        <dbReference type="Proteomes" id="UP001194468"/>
    </source>
</evidence>
<dbReference type="Proteomes" id="UP001194468">
    <property type="component" value="Unassembled WGS sequence"/>
</dbReference>
<keyword evidence="3" id="KW-1185">Reference proteome</keyword>
<dbReference type="AlphaFoldDB" id="A0AAD4BG51"/>
<protein>
    <submittedName>
        <fullName evidence="2">Uncharacterized protein</fullName>
    </submittedName>
</protein>
<gene>
    <name evidence="2" type="ORF">L210DRAFT_3135880</name>
</gene>
<organism evidence="2 3">
    <name type="scientific">Boletus edulis BED1</name>
    <dbReference type="NCBI Taxonomy" id="1328754"/>
    <lineage>
        <taxon>Eukaryota</taxon>
        <taxon>Fungi</taxon>
        <taxon>Dikarya</taxon>
        <taxon>Basidiomycota</taxon>
        <taxon>Agaricomycotina</taxon>
        <taxon>Agaricomycetes</taxon>
        <taxon>Agaricomycetidae</taxon>
        <taxon>Boletales</taxon>
        <taxon>Boletineae</taxon>
        <taxon>Boletaceae</taxon>
        <taxon>Boletoideae</taxon>
        <taxon>Boletus</taxon>
    </lineage>
</organism>
<feature type="transmembrane region" description="Helical" evidence="1">
    <location>
        <begin position="21"/>
        <end position="42"/>
    </location>
</feature>
<evidence type="ECO:0000313" key="2">
    <source>
        <dbReference type="EMBL" id="KAF8427616.1"/>
    </source>
</evidence>
<reference evidence="2" key="2">
    <citation type="journal article" date="2020" name="Nat. Commun.">
        <title>Large-scale genome sequencing of mycorrhizal fungi provides insights into the early evolution of symbiotic traits.</title>
        <authorList>
            <person name="Miyauchi S."/>
            <person name="Kiss E."/>
            <person name="Kuo A."/>
            <person name="Drula E."/>
            <person name="Kohler A."/>
            <person name="Sanchez-Garcia M."/>
            <person name="Morin E."/>
            <person name="Andreopoulos B."/>
            <person name="Barry K.W."/>
            <person name="Bonito G."/>
            <person name="Buee M."/>
            <person name="Carver A."/>
            <person name="Chen C."/>
            <person name="Cichocki N."/>
            <person name="Clum A."/>
            <person name="Culley D."/>
            <person name="Crous P.W."/>
            <person name="Fauchery L."/>
            <person name="Girlanda M."/>
            <person name="Hayes R.D."/>
            <person name="Keri Z."/>
            <person name="LaButti K."/>
            <person name="Lipzen A."/>
            <person name="Lombard V."/>
            <person name="Magnuson J."/>
            <person name="Maillard F."/>
            <person name="Murat C."/>
            <person name="Nolan M."/>
            <person name="Ohm R.A."/>
            <person name="Pangilinan J."/>
            <person name="Pereira M.F."/>
            <person name="Perotto S."/>
            <person name="Peter M."/>
            <person name="Pfister S."/>
            <person name="Riley R."/>
            <person name="Sitrit Y."/>
            <person name="Stielow J.B."/>
            <person name="Szollosi G."/>
            <person name="Zifcakova L."/>
            <person name="Stursova M."/>
            <person name="Spatafora J.W."/>
            <person name="Tedersoo L."/>
            <person name="Vaario L.M."/>
            <person name="Yamada A."/>
            <person name="Yan M."/>
            <person name="Wang P."/>
            <person name="Xu J."/>
            <person name="Bruns T."/>
            <person name="Baldrian P."/>
            <person name="Vilgalys R."/>
            <person name="Dunand C."/>
            <person name="Henrissat B."/>
            <person name="Grigoriev I.V."/>
            <person name="Hibbett D."/>
            <person name="Nagy L.G."/>
            <person name="Martin F.M."/>
        </authorList>
    </citation>
    <scope>NUCLEOTIDE SEQUENCE</scope>
    <source>
        <strain evidence="2">BED1</strain>
    </source>
</reference>
<keyword evidence="1" id="KW-0812">Transmembrane</keyword>
<dbReference type="EMBL" id="WHUW01000078">
    <property type="protein sequence ID" value="KAF8427616.1"/>
    <property type="molecule type" value="Genomic_DNA"/>
</dbReference>
<keyword evidence="1" id="KW-0472">Membrane</keyword>
<keyword evidence="1" id="KW-1133">Transmembrane helix</keyword>
<sequence length="137" mass="15916">MIIIEYVWCRPWTWVSTMFVIVRYIGLCWVMTFVLFCTSFIPGPLEVGSVIYQISGWAFVAFLSAADLVMILRVYAMWNRSKPILCILLFIYVLQTIVAVVLDGVINDPTHLSVHSLTFHRHFECILQPRDWSSVLR</sequence>
<name>A0AAD4BG51_BOLED</name>
<evidence type="ECO:0000256" key="1">
    <source>
        <dbReference type="SAM" id="Phobius"/>
    </source>
</evidence>
<proteinExistence type="predicted"/>
<feature type="transmembrane region" description="Helical" evidence="1">
    <location>
        <begin position="54"/>
        <end position="72"/>
    </location>
</feature>
<accession>A0AAD4BG51</accession>
<feature type="transmembrane region" description="Helical" evidence="1">
    <location>
        <begin position="84"/>
        <end position="106"/>
    </location>
</feature>